<dbReference type="PANTHER" id="PTHR11078">
    <property type="entry name" value="N UTILIZATION SUBSTANCE PROTEIN B-RELATED"/>
    <property type="match status" value="1"/>
</dbReference>
<accession>A0A1I4SJU1</accession>
<keyword evidence="2 6" id="KW-0889">Transcription antitermination</keyword>
<feature type="domain" description="NusB/RsmB/TIM44" evidence="8">
    <location>
        <begin position="21"/>
        <end position="145"/>
    </location>
</feature>
<comment type="function">
    <text evidence="6">Involved in transcription antitermination. Required for transcription of ribosomal RNA (rRNA) genes. Binds specifically to the boxA antiterminator sequence of the ribosomal RNA (rrn) operons.</text>
</comment>
<keyword evidence="10" id="KW-1185">Reference proteome</keyword>
<dbReference type="PANTHER" id="PTHR11078:SF3">
    <property type="entry name" value="ANTITERMINATION NUSB DOMAIN-CONTAINING PROTEIN"/>
    <property type="match status" value="1"/>
</dbReference>
<evidence type="ECO:0000256" key="3">
    <source>
        <dbReference type="ARBA" id="ARBA00022884"/>
    </source>
</evidence>
<keyword evidence="5 6" id="KW-0804">Transcription</keyword>
<feature type="region of interest" description="Disordered" evidence="7">
    <location>
        <begin position="1"/>
        <end position="20"/>
    </location>
</feature>
<evidence type="ECO:0000313" key="10">
    <source>
        <dbReference type="Proteomes" id="UP000243629"/>
    </source>
</evidence>
<dbReference type="InterPro" id="IPR035926">
    <property type="entry name" value="NusB-like_sf"/>
</dbReference>
<dbReference type="GO" id="GO:0005829">
    <property type="term" value="C:cytosol"/>
    <property type="evidence" value="ECO:0007669"/>
    <property type="project" value="TreeGrafter"/>
</dbReference>
<dbReference type="OrthoDB" id="9789556at2"/>
<dbReference type="CDD" id="cd00619">
    <property type="entry name" value="Terminator_NusB"/>
    <property type="match status" value="1"/>
</dbReference>
<dbReference type="HAMAP" id="MF_00073">
    <property type="entry name" value="NusB"/>
    <property type="match status" value="1"/>
</dbReference>
<dbReference type="Pfam" id="PF01029">
    <property type="entry name" value="NusB"/>
    <property type="match status" value="1"/>
</dbReference>
<evidence type="ECO:0000256" key="4">
    <source>
        <dbReference type="ARBA" id="ARBA00023015"/>
    </source>
</evidence>
<evidence type="ECO:0000259" key="8">
    <source>
        <dbReference type="Pfam" id="PF01029"/>
    </source>
</evidence>
<reference evidence="10" key="1">
    <citation type="submission" date="2016-10" db="EMBL/GenBank/DDBJ databases">
        <authorList>
            <person name="Varghese N."/>
            <person name="Submissions S."/>
        </authorList>
    </citation>
    <scope>NUCLEOTIDE SEQUENCE [LARGE SCALE GENOMIC DNA]</scope>
    <source>
        <strain evidence="10">DSM 24213</strain>
    </source>
</reference>
<evidence type="ECO:0000256" key="6">
    <source>
        <dbReference type="HAMAP-Rule" id="MF_00073"/>
    </source>
</evidence>
<dbReference type="STRING" id="1720063.SAMN05216217_11076"/>
<comment type="similarity">
    <text evidence="1 6">Belongs to the NusB family.</text>
</comment>
<sequence>MSEQQPRPTRSAGQPKPSARRKARSLALQALYSWQMADQPLNDIEAQFLVDNDFSKVDGAYFRELLTGVPRNLTELDGMLDSVIDRPLQEVDPVELAILRIGVYELSKRIDVPYRVVINEGIELAKTFGATDGHKYVNGILDKLAPRLRSVEVNAARRH</sequence>
<proteinExistence type="inferred from homology"/>
<evidence type="ECO:0000256" key="1">
    <source>
        <dbReference type="ARBA" id="ARBA00005952"/>
    </source>
</evidence>
<dbReference type="Proteomes" id="UP000243629">
    <property type="component" value="Unassembled WGS sequence"/>
</dbReference>
<gene>
    <name evidence="6" type="primary">nusB</name>
    <name evidence="9" type="ORF">SAMN05216217_11076</name>
</gene>
<keyword evidence="3 6" id="KW-0694">RNA-binding</keyword>
<dbReference type="InterPro" id="IPR006027">
    <property type="entry name" value="NusB_RsmB_TIM44"/>
</dbReference>
<dbReference type="RefSeq" id="WP_093476452.1">
    <property type="nucleotide sequence ID" value="NZ_FOUI01000010.1"/>
</dbReference>
<dbReference type="SUPFAM" id="SSF48013">
    <property type="entry name" value="NusB-like"/>
    <property type="match status" value="1"/>
</dbReference>
<dbReference type="GO" id="GO:0003723">
    <property type="term" value="F:RNA binding"/>
    <property type="evidence" value="ECO:0007669"/>
    <property type="project" value="UniProtKB-UniRule"/>
</dbReference>
<evidence type="ECO:0000256" key="2">
    <source>
        <dbReference type="ARBA" id="ARBA00022814"/>
    </source>
</evidence>
<evidence type="ECO:0000256" key="7">
    <source>
        <dbReference type="SAM" id="MobiDB-lite"/>
    </source>
</evidence>
<organism evidence="9 10">
    <name type="scientific">Halopseudomonas yangmingensis</name>
    <dbReference type="NCBI Taxonomy" id="1720063"/>
    <lineage>
        <taxon>Bacteria</taxon>
        <taxon>Pseudomonadati</taxon>
        <taxon>Pseudomonadota</taxon>
        <taxon>Gammaproteobacteria</taxon>
        <taxon>Pseudomonadales</taxon>
        <taxon>Pseudomonadaceae</taxon>
        <taxon>Halopseudomonas</taxon>
    </lineage>
</organism>
<dbReference type="GO" id="GO:0006353">
    <property type="term" value="P:DNA-templated transcription termination"/>
    <property type="evidence" value="ECO:0007669"/>
    <property type="project" value="UniProtKB-UniRule"/>
</dbReference>
<dbReference type="EMBL" id="FOUI01000010">
    <property type="protein sequence ID" value="SFM64697.1"/>
    <property type="molecule type" value="Genomic_DNA"/>
</dbReference>
<dbReference type="GO" id="GO:0031564">
    <property type="term" value="P:transcription antitermination"/>
    <property type="evidence" value="ECO:0007669"/>
    <property type="project" value="UniProtKB-KW"/>
</dbReference>
<dbReference type="FunFam" id="1.10.940.10:FF:000001">
    <property type="entry name" value="Transcription antitermination factor NusB"/>
    <property type="match status" value="1"/>
</dbReference>
<dbReference type="AlphaFoldDB" id="A0A1I4SJU1"/>
<dbReference type="Gene3D" id="1.10.940.10">
    <property type="entry name" value="NusB-like"/>
    <property type="match status" value="1"/>
</dbReference>
<evidence type="ECO:0000313" key="9">
    <source>
        <dbReference type="EMBL" id="SFM64697.1"/>
    </source>
</evidence>
<evidence type="ECO:0000256" key="5">
    <source>
        <dbReference type="ARBA" id="ARBA00023163"/>
    </source>
</evidence>
<keyword evidence="4 6" id="KW-0805">Transcription regulation</keyword>
<name>A0A1I4SJU1_9GAMM</name>
<dbReference type="NCBIfam" id="TIGR01951">
    <property type="entry name" value="nusB"/>
    <property type="match status" value="1"/>
</dbReference>
<protein>
    <recommendedName>
        <fullName evidence="6">Transcription antitermination protein NusB</fullName>
    </recommendedName>
    <alternativeName>
        <fullName evidence="6">Antitermination factor NusB</fullName>
    </alternativeName>
</protein>
<dbReference type="InterPro" id="IPR011605">
    <property type="entry name" value="NusB_fam"/>
</dbReference>
<feature type="compositionally biased region" description="Polar residues" evidence="7">
    <location>
        <begin position="1"/>
        <end position="12"/>
    </location>
</feature>